<accession>A0A3M2LWU8</accession>
<name>A0A3M2LWU8_9ACTN</name>
<dbReference type="OrthoDB" id="3174529at2"/>
<comment type="caution">
    <text evidence="2">The sequence shown here is derived from an EMBL/GenBank/DDBJ whole genome shotgun (WGS) entry which is preliminary data.</text>
</comment>
<keyword evidence="3" id="KW-1185">Reference proteome</keyword>
<keyword evidence="2" id="KW-0808">Transferase</keyword>
<dbReference type="Gene3D" id="3.40.630.30">
    <property type="match status" value="1"/>
</dbReference>
<evidence type="ECO:0000313" key="2">
    <source>
        <dbReference type="EMBL" id="RMI41390.1"/>
    </source>
</evidence>
<dbReference type="PROSITE" id="PS51186">
    <property type="entry name" value="GNAT"/>
    <property type="match status" value="1"/>
</dbReference>
<protein>
    <submittedName>
        <fullName evidence="2">GNAT family N-acetyltransferase</fullName>
    </submittedName>
</protein>
<dbReference type="RefSeq" id="WP_122196552.1">
    <property type="nucleotide sequence ID" value="NZ_JBHSKC010000027.1"/>
</dbReference>
<dbReference type="CDD" id="cd04301">
    <property type="entry name" value="NAT_SF"/>
    <property type="match status" value="1"/>
</dbReference>
<gene>
    <name evidence="2" type="ORF">EBO15_23280</name>
</gene>
<feature type="domain" description="N-acetyltransferase" evidence="1">
    <location>
        <begin position="145"/>
        <end position="282"/>
    </location>
</feature>
<organism evidence="2 3">
    <name type="scientific">Actinomadura harenae</name>
    <dbReference type="NCBI Taxonomy" id="2483351"/>
    <lineage>
        <taxon>Bacteria</taxon>
        <taxon>Bacillati</taxon>
        <taxon>Actinomycetota</taxon>
        <taxon>Actinomycetes</taxon>
        <taxon>Streptosporangiales</taxon>
        <taxon>Thermomonosporaceae</taxon>
        <taxon>Actinomadura</taxon>
    </lineage>
</organism>
<dbReference type="SUPFAM" id="SSF55729">
    <property type="entry name" value="Acyl-CoA N-acyltransferases (Nat)"/>
    <property type="match status" value="1"/>
</dbReference>
<proteinExistence type="predicted"/>
<evidence type="ECO:0000313" key="3">
    <source>
        <dbReference type="Proteomes" id="UP000282674"/>
    </source>
</evidence>
<dbReference type="GO" id="GO:0016747">
    <property type="term" value="F:acyltransferase activity, transferring groups other than amino-acyl groups"/>
    <property type="evidence" value="ECO:0007669"/>
    <property type="project" value="InterPro"/>
</dbReference>
<dbReference type="AlphaFoldDB" id="A0A3M2LWU8"/>
<sequence>MDDWRITGDLDVFDAAAGPFLRADPTRNTSHLTILDTLRRAGPHAFGPADPVFGWIGAPKPVAAFLCTPDLPVLLTDVAGDAGDAARALAEVLPVAASGVNAEPSAAAAFADAWRARTGATPWPLQRQRLYRLDALVPPRRMPPGGSRVATSADASRVMAWLDGFASEAGHGAPRAVAEERLDSGCVHLWEVDGEPVAMAGRTPALDGMTRVAPVYTPRAHRRRGYGAAVTAAVSRAAIDLGLDDIVLFTDLANPTSNGIYQALGYRPVADRVLLGFTGGNA</sequence>
<reference evidence="2 3" key="1">
    <citation type="submission" date="2018-10" db="EMBL/GenBank/DDBJ databases">
        <title>Isolation from soil.</title>
        <authorList>
            <person name="Hu J."/>
        </authorList>
    </citation>
    <scope>NUCLEOTIDE SEQUENCE [LARGE SCALE GENOMIC DNA]</scope>
    <source>
        <strain evidence="2 3">NEAU-Ht49</strain>
    </source>
</reference>
<dbReference type="InterPro" id="IPR000182">
    <property type="entry name" value="GNAT_dom"/>
</dbReference>
<evidence type="ECO:0000259" key="1">
    <source>
        <dbReference type="PROSITE" id="PS51186"/>
    </source>
</evidence>
<dbReference type="EMBL" id="RFFG01000043">
    <property type="protein sequence ID" value="RMI41390.1"/>
    <property type="molecule type" value="Genomic_DNA"/>
</dbReference>
<dbReference type="Proteomes" id="UP000282674">
    <property type="component" value="Unassembled WGS sequence"/>
</dbReference>
<dbReference type="Pfam" id="PF00583">
    <property type="entry name" value="Acetyltransf_1"/>
    <property type="match status" value="1"/>
</dbReference>
<dbReference type="InterPro" id="IPR016181">
    <property type="entry name" value="Acyl_CoA_acyltransferase"/>
</dbReference>